<dbReference type="GO" id="GO:0061630">
    <property type="term" value="F:ubiquitin protein ligase activity"/>
    <property type="evidence" value="ECO:0007669"/>
    <property type="project" value="UniProtKB-EC"/>
</dbReference>
<dbReference type="InterPro" id="IPR013083">
    <property type="entry name" value="Znf_RING/FYVE/PHD"/>
</dbReference>
<dbReference type="SMART" id="SM00184">
    <property type="entry name" value="RING"/>
    <property type="match status" value="1"/>
</dbReference>
<dbReference type="PROSITE" id="PS50089">
    <property type="entry name" value="ZF_RING_2"/>
    <property type="match status" value="1"/>
</dbReference>
<organism evidence="11 12">
    <name type="scientific">Elaeis guineensis var. tenera</name>
    <name type="common">Oil palm</name>
    <dbReference type="NCBI Taxonomy" id="51953"/>
    <lineage>
        <taxon>Eukaryota</taxon>
        <taxon>Viridiplantae</taxon>
        <taxon>Streptophyta</taxon>
        <taxon>Embryophyta</taxon>
        <taxon>Tracheophyta</taxon>
        <taxon>Spermatophyta</taxon>
        <taxon>Magnoliopsida</taxon>
        <taxon>Liliopsida</taxon>
        <taxon>Arecaceae</taxon>
        <taxon>Arecoideae</taxon>
        <taxon>Cocoseae</taxon>
        <taxon>Elaeidinae</taxon>
        <taxon>Elaeis</taxon>
    </lineage>
</organism>
<protein>
    <recommendedName>
        <fullName evidence="2">RING-type E3 ubiquitin transferase</fullName>
        <ecNumber evidence="2">2.3.2.27</ecNumber>
    </recommendedName>
</protein>
<feature type="compositionally biased region" description="Acidic residues" evidence="9">
    <location>
        <begin position="86"/>
        <end position="98"/>
    </location>
</feature>
<dbReference type="InterPro" id="IPR001841">
    <property type="entry name" value="Znf_RING"/>
</dbReference>
<dbReference type="AlphaFoldDB" id="A0A6I9SIE6"/>
<feature type="region of interest" description="Disordered" evidence="9">
    <location>
        <begin position="80"/>
        <end position="99"/>
    </location>
</feature>
<feature type="domain" description="RING-type" evidence="10">
    <location>
        <begin position="406"/>
        <end position="447"/>
    </location>
</feature>
<evidence type="ECO:0000256" key="1">
    <source>
        <dbReference type="ARBA" id="ARBA00000900"/>
    </source>
</evidence>
<keyword evidence="6" id="KW-0833">Ubl conjugation pathway</keyword>
<evidence type="ECO:0000313" key="12">
    <source>
        <dbReference type="RefSeq" id="XP_010943356.1"/>
    </source>
</evidence>
<evidence type="ECO:0000256" key="6">
    <source>
        <dbReference type="ARBA" id="ARBA00022786"/>
    </source>
</evidence>
<keyword evidence="7" id="KW-0862">Zinc</keyword>
<dbReference type="RefSeq" id="XP_010943356.1">
    <property type="nucleotide sequence ID" value="XM_010945054.3"/>
</dbReference>
<dbReference type="KEGG" id="egu:105061096"/>
<keyword evidence="5 8" id="KW-0863">Zinc-finger</keyword>
<dbReference type="InParanoid" id="A0A6I9SIE6"/>
<keyword evidence="3" id="KW-0808">Transferase</keyword>
<evidence type="ECO:0000259" key="10">
    <source>
        <dbReference type="PROSITE" id="PS50089"/>
    </source>
</evidence>
<evidence type="ECO:0000256" key="4">
    <source>
        <dbReference type="ARBA" id="ARBA00022723"/>
    </source>
</evidence>
<dbReference type="GO" id="GO:0005737">
    <property type="term" value="C:cytoplasm"/>
    <property type="evidence" value="ECO:0007669"/>
    <property type="project" value="TreeGrafter"/>
</dbReference>
<dbReference type="OrthoDB" id="8062037at2759"/>
<proteinExistence type="predicted"/>
<keyword evidence="4" id="KW-0479">Metal-binding</keyword>
<dbReference type="Proteomes" id="UP000504607">
    <property type="component" value="Unplaced"/>
</dbReference>
<reference evidence="12" key="1">
    <citation type="submission" date="2025-08" db="UniProtKB">
        <authorList>
            <consortium name="RefSeq"/>
        </authorList>
    </citation>
    <scope>IDENTIFICATION</scope>
</reference>
<comment type="catalytic activity">
    <reaction evidence="1">
        <text>S-ubiquitinyl-[E2 ubiquitin-conjugating enzyme]-L-cysteine + [acceptor protein]-L-lysine = [E2 ubiquitin-conjugating enzyme]-L-cysteine + N(6)-ubiquitinyl-[acceptor protein]-L-lysine.</text>
        <dbReference type="EC" id="2.3.2.27"/>
    </reaction>
</comment>
<evidence type="ECO:0000256" key="5">
    <source>
        <dbReference type="ARBA" id="ARBA00022771"/>
    </source>
</evidence>
<evidence type="ECO:0000256" key="2">
    <source>
        <dbReference type="ARBA" id="ARBA00012483"/>
    </source>
</evidence>
<evidence type="ECO:0000256" key="9">
    <source>
        <dbReference type="SAM" id="MobiDB-lite"/>
    </source>
</evidence>
<accession>A0A6I9SIE6</accession>
<evidence type="ECO:0000256" key="7">
    <source>
        <dbReference type="ARBA" id="ARBA00022833"/>
    </source>
</evidence>
<gene>
    <name evidence="12" type="primary">LOC105061096</name>
</gene>
<sequence length="483" mass="54315">MSWRDLGQRFHKRSLSVFLFRSHLPSFAMAEASDLFLRHLEEFAADEMDEQADLPETLDPPPSWLPAAYGGALVLDLPVFSHDPPDPGDSDLDPEESSDDHATLALDLFDRSSARRIGAALAPTMDLFPEPFQSPDFRVSEGPEEVGSEYLGLGLGLGLGSGFEVQEDPDGAEREVMVSDWGADDFFLGRRSSPSESIEFSRARPVDSEGLRIVGFDSDSDSDEQIVAMGDEQIIAIGDGGESQDRINDDLGLPLCWDRLQLEEQRRDLNIELEWEEVDDRLEERDVVSIMVVGNDERSNEVREFNHGEAEQEEDAARNIEWEVLSAVNNLGRNGFEPEDVESYFVDDHEGFVYTSDYEAYEVLFGQFADYDSSLKGSPPAAKSVVENLPLVVMMKEDVDNNNNVCAVCKDGILAEEKVRQLPCSHHYHEECILPWLGIRNTCPLCRFELPTDDPEYEKWKARRAGNSVDSQVRYEFEMLPEA</sequence>
<dbReference type="EC" id="2.3.2.27" evidence="2"/>
<dbReference type="Gene3D" id="3.30.40.10">
    <property type="entry name" value="Zinc/RING finger domain, C3HC4 (zinc finger)"/>
    <property type="match status" value="1"/>
</dbReference>
<dbReference type="SUPFAM" id="SSF57850">
    <property type="entry name" value="RING/U-box"/>
    <property type="match status" value="1"/>
</dbReference>
<dbReference type="GO" id="GO:0016567">
    <property type="term" value="P:protein ubiquitination"/>
    <property type="evidence" value="ECO:0007669"/>
    <property type="project" value="TreeGrafter"/>
</dbReference>
<dbReference type="GO" id="GO:0008270">
    <property type="term" value="F:zinc ion binding"/>
    <property type="evidence" value="ECO:0007669"/>
    <property type="project" value="UniProtKB-KW"/>
</dbReference>
<dbReference type="FunFam" id="3.30.40.10:FF:000022">
    <property type="entry name" value="E3 ubiquitin-protein ligase RING1-like"/>
    <property type="match status" value="1"/>
</dbReference>
<dbReference type="Pfam" id="PF13639">
    <property type="entry name" value="zf-RING_2"/>
    <property type="match status" value="1"/>
</dbReference>
<dbReference type="PANTHER" id="PTHR15710:SF108">
    <property type="entry name" value="OS03G0286100 PROTEIN"/>
    <property type="match status" value="1"/>
</dbReference>
<evidence type="ECO:0000256" key="3">
    <source>
        <dbReference type="ARBA" id="ARBA00022679"/>
    </source>
</evidence>
<name>A0A6I9SIE6_ELAGV</name>
<dbReference type="GeneID" id="105061096"/>
<evidence type="ECO:0000256" key="8">
    <source>
        <dbReference type="PROSITE-ProRule" id="PRU00175"/>
    </source>
</evidence>
<keyword evidence="11" id="KW-1185">Reference proteome</keyword>
<dbReference type="PANTHER" id="PTHR15710">
    <property type="entry name" value="E3 UBIQUITIN-PROTEIN LIGASE PRAJA"/>
    <property type="match status" value="1"/>
</dbReference>
<evidence type="ECO:0000313" key="11">
    <source>
        <dbReference type="Proteomes" id="UP000504607"/>
    </source>
</evidence>